<organism evidence="1 2">
    <name type="scientific">Prevotella aff. ruminicola Tc2-24</name>
    <dbReference type="NCBI Taxonomy" id="81582"/>
    <lineage>
        <taxon>Bacteria</taxon>
        <taxon>Pseudomonadati</taxon>
        <taxon>Bacteroidota</taxon>
        <taxon>Bacteroidia</taxon>
        <taxon>Bacteroidales</taxon>
        <taxon>Prevotellaceae</taxon>
        <taxon>Prevotella</taxon>
    </lineage>
</organism>
<dbReference type="AlphaFoldDB" id="A0A1I0M0Z9"/>
<name>A0A1I0M0Z9_9BACT</name>
<protein>
    <submittedName>
        <fullName evidence="1">Uncharacterized protein</fullName>
    </submittedName>
</protein>
<sequence>MKKTALLFIALLVILASIDFIWPFTTERTDEDVFEQGLNTAEMQTYQDPDLGFTVRYPSFFAVQPDSLDEYTGHVRFSYDNEWATVVLECYALRNYGQSLKSGMDSLAQVLHATDCKLGSDYFILSGPQYENDSRIDDYSYYSRLVSRGKLWFVYTMVYPDRYHNHLGRLFKEIDDWQVFEDQRTGISRADSFMLDATKWKRKKRVIYNNRTD</sequence>
<accession>A0A1I0M0Z9</accession>
<dbReference type="Proteomes" id="UP000199373">
    <property type="component" value="Unassembled WGS sequence"/>
</dbReference>
<evidence type="ECO:0000313" key="1">
    <source>
        <dbReference type="EMBL" id="SEV81292.1"/>
    </source>
</evidence>
<proteinExistence type="predicted"/>
<keyword evidence="2" id="KW-1185">Reference proteome</keyword>
<evidence type="ECO:0000313" key="2">
    <source>
        <dbReference type="Proteomes" id="UP000199373"/>
    </source>
</evidence>
<dbReference type="EMBL" id="FOIQ01000001">
    <property type="protein sequence ID" value="SEV81292.1"/>
    <property type="molecule type" value="Genomic_DNA"/>
</dbReference>
<dbReference type="RefSeq" id="WP_091914065.1">
    <property type="nucleotide sequence ID" value="NZ_FOIQ01000001.1"/>
</dbReference>
<gene>
    <name evidence="1" type="ORF">SAMN04487850_0133</name>
</gene>
<reference evidence="1 2" key="1">
    <citation type="submission" date="2016-10" db="EMBL/GenBank/DDBJ databases">
        <authorList>
            <person name="de Groot N.N."/>
        </authorList>
    </citation>
    <scope>NUCLEOTIDE SEQUENCE [LARGE SCALE GENOMIC DNA]</scope>
    <source>
        <strain evidence="1 2">TC2-24</strain>
    </source>
</reference>